<dbReference type="FunFam" id="1.10.287.660:FF:000001">
    <property type="entry name" value="pre-mRNA-splicing factor ISY1 homolog"/>
    <property type="match status" value="1"/>
</dbReference>
<evidence type="ECO:0000313" key="7">
    <source>
        <dbReference type="EMBL" id="KAF2112561.1"/>
    </source>
</evidence>
<evidence type="ECO:0000256" key="2">
    <source>
        <dbReference type="ARBA" id="ARBA00004123"/>
    </source>
</evidence>
<dbReference type="GO" id="GO:0005684">
    <property type="term" value="C:U2-type spliceosomal complex"/>
    <property type="evidence" value="ECO:0007669"/>
    <property type="project" value="UniProtKB-ARBA"/>
</dbReference>
<keyword evidence="4" id="KW-0507">mRNA processing</keyword>
<accession>A0A6A5Z2L2</accession>
<evidence type="ECO:0000313" key="8">
    <source>
        <dbReference type="Proteomes" id="UP000799770"/>
    </source>
</evidence>
<keyword evidence="8" id="KW-1185">Reference proteome</keyword>
<dbReference type="GO" id="GO:0000350">
    <property type="term" value="P:generation of catalytic spliceosome for second transesterification step"/>
    <property type="evidence" value="ECO:0007669"/>
    <property type="project" value="InterPro"/>
</dbReference>
<dbReference type="OrthoDB" id="1739576at2759"/>
<protein>
    <submittedName>
        <fullName evidence="7">Isy1-like splicing factor</fullName>
    </submittedName>
</protein>
<keyword evidence="5" id="KW-0508">mRNA splicing</keyword>
<comment type="similarity">
    <text evidence="3">Belongs to the ISY1 family.</text>
</comment>
<evidence type="ECO:0000256" key="4">
    <source>
        <dbReference type="ARBA" id="ARBA00022728"/>
    </source>
</evidence>
<dbReference type="EMBL" id="ML977330">
    <property type="protein sequence ID" value="KAF2112561.1"/>
    <property type="molecule type" value="Genomic_DNA"/>
</dbReference>
<comment type="function">
    <text evidence="1">Involved in pre-mRNA splicing.</text>
</comment>
<dbReference type="InterPro" id="IPR029012">
    <property type="entry name" value="Helix_hairpin_bin_sf"/>
</dbReference>
<evidence type="ECO:0000256" key="5">
    <source>
        <dbReference type="ARBA" id="ARBA00023187"/>
    </source>
</evidence>
<dbReference type="Pfam" id="PF06246">
    <property type="entry name" value="Isy1"/>
    <property type="match status" value="1"/>
</dbReference>
<organism evidence="7 8">
    <name type="scientific">Lophiotrema nucula</name>
    <dbReference type="NCBI Taxonomy" id="690887"/>
    <lineage>
        <taxon>Eukaryota</taxon>
        <taxon>Fungi</taxon>
        <taxon>Dikarya</taxon>
        <taxon>Ascomycota</taxon>
        <taxon>Pezizomycotina</taxon>
        <taxon>Dothideomycetes</taxon>
        <taxon>Pleosporomycetidae</taxon>
        <taxon>Pleosporales</taxon>
        <taxon>Lophiotremataceae</taxon>
        <taxon>Lophiotrema</taxon>
    </lineage>
</organism>
<dbReference type="GO" id="GO:0000974">
    <property type="term" value="C:Prp19 complex"/>
    <property type="evidence" value="ECO:0007669"/>
    <property type="project" value="UniProtKB-ARBA"/>
</dbReference>
<name>A0A6A5Z2L2_9PLEO</name>
<dbReference type="Gene3D" id="1.10.287.660">
    <property type="entry name" value="Helix hairpin bin"/>
    <property type="match status" value="1"/>
</dbReference>
<keyword evidence="4" id="KW-0747">Spliceosome</keyword>
<gene>
    <name evidence="7" type="ORF">BDV96DRAFT_524594</name>
</gene>
<evidence type="ECO:0000256" key="3">
    <source>
        <dbReference type="ARBA" id="ARBA00007002"/>
    </source>
</evidence>
<comment type="subcellular location">
    <subcellularLocation>
        <location evidence="2">Nucleus</location>
    </subcellularLocation>
</comment>
<sequence>MARNSEKAHSMLFRFRAAQAAEQGILDISRTRRPKLITSITSIPICEKWRGQVLKEISRKVSKIQDEALSDYQVRDLNDEINKLMREKWMWESQIRGLGGPNYMRGGRVLDEEGREVPGGGRGYKYFGRAKELPGVKELFERQKEPDQPSEAKASESRARELARRVDAGYYGYNLDEEDGTLLAYEKAKEREAWDNFENLPDEIEGLGRAGGSEQWIELPGDAGDGIRWRLPSLEEVGEELVDRRKRKLLDQLG</sequence>
<keyword evidence="6" id="KW-0539">Nucleus</keyword>
<dbReference type="AlphaFoldDB" id="A0A6A5Z2L2"/>
<dbReference type="PANTHER" id="PTHR13021">
    <property type="entry name" value="PRE-MRNA-SPLICING FACTOR ISY1"/>
    <property type="match status" value="1"/>
</dbReference>
<dbReference type="GO" id="GO:0071014">
    <property type="term" value="C:post-mRNA release spliceosomal complex"/>
    <property type="evidence" value="ECO:0007669"/>
    <property type="project" value="UniProtKB-ARBA"/>
</dbReference>
<dbReference type="Proteomes" id="UP000799770">
    <property type="component" value="Unassembled WGS sequence"/>
</dbReference>
<dbReference type="InterPro" id="IPR009360">
    <property type="entry name" value="Isy1"/>
</dbReference>
<dbReference type="SUPFAM" id="SSF140102">
    <property type="entry name" value="ISY1 domain-like"/>
    <property type="match status" value="1"/>
</dbReference>
<evidence type="ECO:0000256" key="6">
    <source>
        <dbReference type="ARBA" id="ARBA00023242"/>
    </source>
</evidence>
<reference evidence="7" key="1">
    <citation type="journal article" date="2020" name="Stud. Mycol.">
        <title>101 Dothideomycetes genomes: a test case for predicting lifestyles and emergence of pathogens.</title>
        <authorList>
            <person name="Haridas S."/>
            <person name="Albert R."/>
            <person name="Binder M."/>
            <person name="Bloem J."/>
            <person name="Labutti K."/>
            <person name="Salamov A."/>
            <person name="Andreopoulos B."/>
            <person name="Baker S."/>
            <person name="Barry K."/>
            <person name="Bills G."/>
            <person name="Bluhm B."/>
            <person name="Cannon C."/>
            <person name="Castanera R."/>
            <person name="Culley D."/>
            <person name="Daum C."/>
            <person name="Ezra D."/>
            <person name="Gonzalez J."/>
            <person name="Henrissat B."/>
            <person name="Kuo A."/>
            <person name="Liang C."/>
            <person name="Lipzen A."/>
            <person name="Lutzoni F."/>
            <person name="Magnuson J."/>
            <person name="Mondo S."/>
            <person name="Nolan M."/>
            <person name="Ohm R."/>
            <person name="Pangilinan J."/>
            <person name="Park H.-J."/>
            <person name="Ramirez L."/>
            <person name="Alfaro M."/>
            <person name="Sun H."/>
            <person name="Tritt A."/>
            <person name="Yoshinaga Y."/>
            <person name="Zwiers L.-H."/>
            <person name="Turgeon B."/>
            <person name="Goodwin S."/>
            <person name="Spatafora J."/>
            <person name="Crous P."/>
            <person name="Grigoriev I."/>
        </authorList>
    </citation>
    <scope>NUCLEOTIDE SEQUENCE</scope>
    <source>
        <strain evidence="7">CBS 627.86</strain>
    </source>
</reference>
<dbReference type="InterPro" id="IPR037200">
    <property type="entry name" value="Isy1_sf"/>
</dbReference>
<evidence type="ECO:0000256" key="1">
    <source>
        <dbReference type="ARBA" id="ARBA00003777"/>
    </source>
</evidence>
<proteinExistence type="inferred from homology"/>